<evidence type="ECO:0000256" key="1">
    <source>
        <dbReference type="ARBA" id="ARBA00022729"/>
    </source>
</evidence>
<reference evidence="4" key="1">
    <citation type="submission" date="2016-07" db="EMBL/GenBank/DDBJ databases">
        <title>Nontailed viruses are major unrecognized killers of bacteria in the ocean.</title>
        <authorList>
            <person name="Kauffman K."/>
            <person name="Hussain F."/>
            <person name="Yang J."/>
            <person name="Arevalo P."/>
            <person name="Brown J."/>
            <person name="Cutler M."/>
            <person name="Kelly L."/>
            <person name="Polz M.F."/>
        </authorList>
    </citation>
    <scope>NUCLEOTIDE SEQUENCE [LARGE SCALE GENOMIC DNA]</scope>
    <source>
        <strain evidence="4">10N.261.45.A10</strain>
    </source>
</reference>
<feature type="chain" id="PRO_5014834502" description="ABC transporter substrate-binding protein" evidence="2">
    <location>
        <begin position="30"/>
        <end position="360"/>
    </location>
</feature>
<evidence type="ECO:0000256" key="2">
    <source>
        <dbReference type="SAM" id="SignalP"/>
    </source>
</evidence>
<gene>
    <name evidence="3" type="ORF">BCT23_12225</name>
</gene>
<feature type="signal peptide" evidence="2">
    <location>
        <begin position="1"/>
        <end position="29"/>
    </location>
</feature>
<proteinExistence type="predicted"/>
<dbReference type="PANTHER" id="PTHR30006">
    <property type="entry name" value="THIAMINE-BINDING PERIPLASMIC PROTEIN-RELATED"/>
    <property type="match status" value="1"/>
</dbReference>
<comment type="caution">
    <text evidence="3">The sequence shown here is derived from an EMBL/GenBank/DDBJ whole genome shotgun (WGS) entry which is preliminary data.</text>
</comment>
<dbReference type="Gene3D" id="3.40.190.10">
    <property type="entry name" value="Periplasmic binding protein-like II"/>
    <property type="match status" value="2"/>
</dbReference>
<dbReference type="RefSeq" id="WP_102390396.1">
    <property type="nucleotide sequence ID" value="NZ_MDAL01000012.1"/>
</dbReference>
<dbReference type="InterPro" id="IPR006059">
    <property type="entry name" value="SBP"/>
</dbReference>
<dbReference type="STRING" id="1190603.A1OO_15515"/>
<dbReference type="Pfam" id="PF13416">
    <property type="entry name" value="SBP_bac_8"/>
    <property type="match status" value="1"/>
</dbReference>
<dbReference type="SUPFAM" id="SSF53850">
    <property type="entry name" value="Periplasmic binding protein-like II"/>
    <property type="match status" value="1"/>
</dbReference>
<dbReference type="Proteomes" id="UP000235387">
    <property type="component" value="Unassembled WGS sequence"/>
</dbReference>
<accession>A0A2N7LDP5</accession>
<dbReference type="GO" id="GO:0030288">
    <property type="term" value="C:outer membrane-bounded periplasmic space"/>
    <property type="evidence" value="ECO:0007669"/>
    <property type="project" value="TreeGrafter"/>
</dbReference>
<keyword evidence="1 2" id="KW-0732">Signal</keyword>
<sequence length="360" mass="41293">MKDYSITFKRAFFTSCVTVLSLWGLPSLAKDSDQTTLRIYAAAYLSEMQPLLDDFQQQYPSITLEYKAISSNTLDRYIRSQASPQPDITISSVMDLQFRLVNDGFALQYAPPTGRLPNQINHLPSWAVWREELYGFSYEPAVIVLNKAFMEGKVVPKNRVELLSFIRRYSAELTGKIGTFDIREVGIGYLLWSFERIQATNYGQILELFKSYYARTFPSSASMLTALHDEEILLAYNIMGSYAKSWEEKYQDVIIVAAEDYTPVVIRSAFINKTTQNPKAAKQFLSYLVSNRGQRLMSEQTNMPPIRLDINSPKSANFMRKVLVDQLKPIPLDVTLLVNSDQNKREIVITEWENALKEFE</sequence>
<dbReference type="EMBL" id="MDAL01000012">
    <property type="protein sequence ID" value="PMN93518.1"/>
    <property type="molecule type" value="Genomic_DNA"/>
</dbReference>
<dbReference type="AlphaFoldDB" id="A0A2N7LDP5"/>
<evidence type="ECO:0000313" key="4">
    <source>
        <dbReference type="Proteomes" id="UP000235387"/>
    </source>
</evidence>
<evidence type="ECO:0008006" key="5">
    <source>
        <dbReference type="Google" id="ProtNLM"/>
    </source>
</evidence>
<protein>
    <recommendedName>
        <fullName evidence="5">ABC transporter substrate-binding protein</fullName>
    </recommendedName>
</protein>
<evidence type="ECO:0000313" key="3">
    <source>
        <dbReference type="EMBL" id="PMN93518.1"/>
    </source>
</evidence>
<organism evidence="3 4">
    <name type="scientific">Enterovibrio norvegicus</name>
    <dbReference type="NCBI Taxonomy" id="188144"/>
    <lineage>
        <taxon>Bacteria</taxon>
        <taxon>Pseudomonadati</taxon>
        <taxon>Pseudomonadota</taxon>
        <taxon>Gammaproteobacteria</taxon>
        <taxon>Vibrionales</taxon>
        <taxon>Vibrionaceae</taxon>
        <taxon>Enterovibrio</taxon>
    </lineage>
</organism>
<dbReference type="PANTHER" id="PTHR30006:SF25">
    <property type="entry name" value="PHOSPHOGLYCERATE TRANSPORT REGULATORY PROTEIN PGTC"/>
    <property type="match status" value="1"/>
</dbReference>
<name>A0A2N7LDP5_9GAMM</name>